<dbReference type="GO" id="GO:0003824">
    <property type="term" value="F:catalytic activity"/>
    <property type="evidence" value="ECO:0007669"/>
    <property type="project" value="InterPro"/>
</dbReference>
<dbReference type="PANTHER" id="PTHR43409">
    <property type="entry name" value="ANAEROBIC MAGNESIUM-PROTOPORPHYRIN IX MONOMETHYL ESTER CYCLASE-RELATED"/>
    <property type="match status" value="1"/>
</dbReference>
<accession>A0AAF1K659</accession>
<dbReference type="InterPro" id="IPR006158">
    <property type="entry name" value="Cobalamin-bd"/>
</dbReference>
<dbReference type="InterPro" id="IPR058240">
    <property type="entry name" value="rSAM_sf"/>
</dbReference>
<evidence type="ECO:0000256" key="2">
    <source>
        <dbReference type="ARBA" id="ARBA00022603"/>
    </source>
</evidence>
<dbReference type="Proteomes" id="UP001196068">
    <property type="component" value="Unassembled WGS sequence"/>
</dbReference>
<dbReference type="SFLD" id="SFLDS00029">
    <property type="entry name" value="Radical_SAM"/>
    <property type="match status" value="1"/>
</dbReference>
<dbReference type="SMART" id="SM00729">
    <property type="entry name" value="Elp3"/>
    <property type="match status" value="1"/>
</dbReference>
<keyword evidence="7" id="KW-0411">Iron-sulfur</keyword>
<evidence type="ECO:0000313" key="10">
    <source>
        <dbReference type="EMBL" id="MBR0656601.1"/>
    </source>
</evidence>
<dbReference type="EMBL" id="JAAEDH010000020">
    <property type="protein sequence ID" value="MBR0656601.1"/>
    <property type="molecule type" value="Genomic_DNA"/>
</dbReference>
<dbReference type="GO" id="GO:0051539">
    <property type="term" value="F:4 iron, 4 sulfur cluster binding"/>
    <property type="evidence" value="ECO:0007669"/>
    <property type="project" value="UniProtKB-KW"/>
</dbReference>
<evidence type="ECO:0000259" key="8">
    <source>
        <dbReference type="PROSITE" id="PS51332"/>
    </source>
</evidence>
<sequence>MKVLFLEIDTESDWAVASLGPGFLAATLRAHGHEAAFLRLGIAMGLPDILAALREEAPDLIGISATTRQWLRARALLVELRRVSNIPTILGGLHATFAPEEVLKCPGVDYVCLGEGESALLDLVAALAEGGDTTAIGNIWAKGMPRPKIRPPIEPIDSIPFAARDLLDERYGVVHVSTQRGCPFPCTYCAARMYDQLYAEQSTGAYGRRRSHENVLAELRAIRAKGPLNYVIFLDDTFTIHHPWVTKFCRVYGDEFRTPFSLHARVETVNQRMLGELAEAGCKHIVYGVESGSERVRRQIMQRHATNQRFRDVFRWTKEVGIMATANYIIGTPGETLAEMEETIDLHHELDPVDFGYFVFYPYPGTALFQLCRDKGYLPEDYLERPAVHSRSILNLPGVTPEQIEAVYACWTAIRAAKTLSRAPTATAPQRAEAVAMVEHRARLG</sequence>
<dbReference type="PANTHER" id="PTHR43409:SF7">
    <property type="entry name" value="BLL1977 PROTEIN"/>
    <property type="match status" value="1"/>
</dbReference>
<dbReference type="CDD" id="cd01335">
    <property type="entry name" value="Radical_SAM"/>
    <property type="match status" value="1"/>
</dbReference>
<gene>
    <name evidence="10" type="ORF">GXW79_16085</name>
</gene>
<keyword evidence="2" id="KW-0489">Methyltransferase</keyword>
<dbReference type="InterPro" id="IPR036724">
    <property type="entry name" value="Cobalamin-bd_sf"/>
</dbReference>
<dbReference type="InterPro" id="IPR023404">
    <property type="entry name" value="rSAM_horseshoe"/>
</dbReference>
<dbReference type="Gene3D" id="3.40.50.280">
    <property type="entry name" value="Cobalamin-binding domain"/>
    <property type="match status" value="1"/>
</dbReference>
<evidence type="ECO:0000256" key="6">
    <source>
        <dbReference type="ARBA" id="ARBA00023004"/>
    </source>
</evidence>
<reference evidence="10" key="1">
    <citation type="submission" date="2020-01" db="EMBL/GenBank/DDBJ databases">
        <authorList>
            <person name="Rat A."/>
        </authorList>
    </citation>
    <scope>NUCLEOTIDE SEQUENCE</scope>
    <source>
        <strain evidence="10">LMG 28251</strain>
    </source>
</reference>
<keyword evidence="11" id="KW-1185">Reference proteome</keyword>
<dbReference type="InterPro" id="IPR051198">
    <property type="entry name" value="BchE-like"/>
</dbReference>
<reference evidence="10" key="2">
    <citation type="journal article" date="2021" name="Syst. Appl. Microbiol.">
        <title>Roseomonas hellenica sp. nov., isolated from roots of wild-growing Alkanna tinctoria.</title>
        <authorList>
            <person name="Rat A."/>
            <person name="Naranjo H.D."/>
            <person name="Lebbe L."/>
            <person name="Cnockaert M."/>
            <person name="Krigas N."/>
            <person name="Grigoriadou K."/>
            <person name="Maloupa E."/>
            <person name="Willems A."/>
        </authorList>
    </citation>
    <scope>NUCLEOTIDE SEQUENCE</scope>
    <source>
        <strain evidence="10">LMG 28251</strain>
    </source>
</reference>
<dbReference type="PROSITE" id="PS51332">
    <property type="entry name" value="B12_BINDING"/>
    <property type="match status" value="1"/>
</dbReference>
<dbReference type="InterPro" id="IPR007197">
    <property type="entry name" value="rSAM"/>
</dbReference>
<proteinExistence type="predicted"/>
<dbReference type="SUPFAM" id="SSF52242">
    <property type="entry name" value="Cobalamin (vitamin B12)-binding domain"/>
    <property type="match status" value="1"/>
</dbReference>
<protein>
    <submittedName>
        <fullName evidence="10">B12-binding domain-containing radical SAM protein</fullName>
    </submittedName>
</protein>
<comment type="caution">
    <text evidence="10">The sequence shown here is derived from an EMBL/GenBank/DDBJ whole genome shotgun (WGS) entry which is preliminary data.</text>
</comment>
<dbReference type="InterPro" id="IPR034466">
    <property type="entry name" value="Methyltransferase_Class_B"/>
</dbReference>
<evidence type="ECO:0000256" key="3">
    <source>
        <dbReference type="ARBA" id="ARBA00022679"/>
    </source>
</evidence>
<comment type="cofactor">
    <cofactor evidence="1">
        <name>[4Fe-4S] cluster</name>
        <dbReference type="ChEBI" id="CHEBI:49883"/>
    </cofactor>
</comment>
<dbReference type="InterPro" id="IPR006638">
    <property type="entry name" value="Elp3/MiaA/NifB-like_rSAM"/>
</dbReference>
<dbReference type="Gene3D" id="3.80.30.20">
    <property type="entry name" value="tm_1862 like domain"/>
    <property type="match status" value="1"/>
</dbReference>
<keyword evidence="6" id="KW-0408">Iron</keyword>
<dbReference type="Pfam" id="PF02310">
    <property type="entry name" value="B12-binding"/>
    <property type="match status" value="1"/>
</dbReference>
<dbReference type="SUPFAM" id="SSF102114">
    <property type="entry name" value="Radical SAM enzymes"/>
    <property type="match status" value="1"/>
</dbReference>
<keyword evidence="5" id="KW-0479">Metal-binding</keyword>
<dbReference type="RefSeq" id="WP_211875467.1">
    <property type="nucleotide sequence ID" value="NZ_JAAEDH010000020.1"/>
</dbReference>
<dbReference type="GO" id="GO:0046872">
    <property type="term" value="F:metal ion binding"/>
    <property type="evidence" value="ECO:0007669"/>
    <property type="project" value="UniProtKB-KW"/>
</dbReference>
<dbReference type="PROSITE" id="PS51918">
    <property type="entry name" value="RADICAL_SAM"/>
    <property type="match status" value="1"/>
</dbReference>
<dbReference type="GO" id="GO:0005829">
    <property type="term" value="C:cytosol"/>
    <property type="evidence" value="ECO:0007669"/>
    <property type="project" value="TreeGrafter"/>
</dbReference>
<dbReference type="AlphaFoldDB" id="A0AAF1K659"/>
<evidence type="ECO:0000259" key="9">
    <source>
        <dbReference type="PROSITE" id="PS51918"/>
    </source>
</evidence>
<dbReference type="Pfam" id="PF04055">
    <property type="entry name" value="Radical_SAM"/>
    <property type="match status" value="1"/>
</dbReference>
<keyword evidence="4" id="KW-0949">S-adenosyl-L-methionine</keyword>
<dbReference type="SFLD" id="SFLDG01123">
    <property type="entry name" value="methyltransferase_(Class_B)"/>
    <property type="match status" value="1"/>
</dbReference>
<evidence type="ECO:0000256" key="1">
    <source>
        <dbReference type="ARBA" id="ARBA00001966"/>
    </source>
</evidence>
<dbReference type="CDD" id="cd02068">
    <property type="entry name" value="radical_SAM_B12_BD"/>
    <property type="match status" value="1"/>
</dbReference>
<evidence type="ECO:0000256" key="4">
    <source>
        <dbReference type="ARBA" id="ARBA00022691"/>
    </source>
</evidence>
<feature type="domain" description="Radical SAM core" evidence="9">
    <location>
        <begin position="168"/>
        <end position="397"/>
    </location>
</feature>
<dbReference type="SFLD" id="SFLDG01082">
    <property type="entry name" value="B12-binding_domain_containing"/>
    <property type="match status" value="1"/>
</dbReference>
<evidence type="ECO:0000313" key="11">
    <source>
        <dbReference type="Proteomes" id="UP001196068"/>
    </source>
</evidence>
<keyword evidence="3" id="KW-0808">Transferase</keyword>
<name>A0AAF1K659_9PROT</name>
<feature type="domain" description="B12-binding" evidence="8">
    <location>
        <begin position="2"/>
        <end position="134"/>
    </location>
</feature>
<evidence type="ECO:0000256" key="5">
    <source>
        <dbReference type="ARBA" id="ARBA00022723"/>
    </source>
</evidence>
<organism evidence="10 11">
    <name type="scientific">Plastoroseomonas arctica</name>
    <dbReference type="NCBI Taxonomy" id="1509237"/>
    <lineage>
        <taxon>Bacteria</taxon>
        <taxon>Pseudomonadati</taxon>
        <taxon>Pseudomonadota</taxon>
        <taxon>Alphaproteobacteria</taxon>
        <taxon>Acetobacterales</taxon>
        <taxon>Acetobacteraceae</taxon>
        <taxon>Plastoroseomonas</taxon>
    </lineage>
</organism>
<evidence type="ECO:0000256" key="7">
    <source>
        <dbReference type="ARBA" id="ARBA00023014"/>
    </source>
</evidence>
<dbReference type="GO" id="GO:0031419">
    <property type="term" value="F:cobalamin binding"/>
    <property type="evidence" value="ECO:0007669"/>
    <property type="project" value="InterPro"/>
</dbReference>